<comment type="catalytic activity">
    <reaction evidence="10 11">
        <text>L-glutamine + H2O = L-glutamate + NH4(+)</text>
        <dbReference type="Rhea" id="RHEA:15889"/>
        <dbReference type="ChEBI" id="CHEBI:15377"/>
        <dbReference type="ChEBI" id="CHEBI:28938"/>
        <dbReference type="ChEBI" id="CHEBI:29985"/>
        <dbReference type="ChEBI" id="CHEBI:58359"/>
    </reaction>
</comment>
<evidence type="ECO:0000256" key="1">
    <source>
        <dbReference type="ARBA" id="ARBA00004812"/>
    </source>
</evidence>
<evidence type="ECO:0000256" key="6">
    <source>
        <dbReference type="ARBA" id="ARBA00022840"/>
    </source>
</evidence>
<dbReference type="GO" id="GO:0004359">
    <property type="term" value="F:glutaminase activity"/>
    <property type="evidence" value="ECO:0007669"/>
    <property type="project" value="RHEA"/>
</dbReference>
<feature type="binding site" evidence="11">
    <location>
        <position position="242"/>
    </location>
    <ligand>
        <name>L-glutamine</name>
        <dbReference type="ChEBI" id="CHEBI:58359"/>
    </ligand>
</feature>
<sequence>MKESAFLVLEDGTLFEGVSIGITGMTTGEIVFNTAMTGYQEILTDPSYANQIITFTYPHIGNTGINQTDCESEKIQIKGIIMHDISLIHSSYRSNMNLEKYLKNNNIIGIMNIDTRKLTKIIRNKGTQYGCIFTDKTTNINTIYKRINNAINQSKINIITDISTKKIYHWNKGTKNIYTGKYNQCIKKLPFHVIVYDFGVKKNILRILVDYGCYLTVVPENTSAEKIISLNPDGILLSNGPGDPRLCINNINNIKILLNTMIPIFGICLGHQLLAIANQAKILKMKFGHHGSNHPVQNIKTKKVFITTQNHNFTIDKNFLPKNIEITHQSLFDKTIQGIKIIHKNVFGFQGHPEANPGPHDAEELFKKFIKNIKKYKKNQYRN</sequence>
<keyword evidence="8 11" id="KW-0665">Pyrimidine biosynthesis</keyword>
<dbReference type="FunFam" id="3.50.30.20:FF:000001">
    <property type="entry name" value="Carbamoyl-phosphate synthase small chain"/>
    <property type="match status" value="1"/>
</dbReference>
<keyword evidence="11" id="KW-0028">Amino-acid biosynthesis</keyword>
<dbReference type="InterPro" id="IPR017926">
    <property type="entry name" value="GATASE"/>
</dbReference>
<evidence type="ECO:0000313" key="14">
    <source>
        <dbReference type="Proteomes" id="UP000298685"/>
    </source>
</evidence>
<dbReference type="Gene3D" id="3.50.30.20">
    <property type="entry name" value="Carbamoyl-phosphate synthase small subunit, N-terminal domain"/>
    <property type="match status" value="1"/>
</dbReference>
<dbReference type="EC" id="6.3.5.5" evidence="11"/>
<dbReference type="InterPro" id="IPR050472">
    <property type="entry name" value="Anth_synth/Amidotransfase"/>
</dbReference>
<feature type="active site" description="Nucleophile" evidence="11">
    <location>
        <position position="268"/>
    </location>
</feature>
<dbReference type="PANTHER" id="PTHR43418:SF7">
    <property type="entry name" value="CARBAMOYL-PHOSPHATE SYNTHASE SMALL CHAIN"/>
    <property type="match status" value="1"/>
</dbReference>
<dbReference type="GO" id="GO:0006207">
    <property type="term" value="P:'de novo' pyrimidine nucleobase biosynthetic process"/>
    <property type="evidence" value="ECO:0007669"/>
    <property type="project" value="InterPro"/>
</dbReference>
<dbReference type="PRINTS" id="PR00096">
    <property type="entry name" value="GATASE"/>
</dbReference>
<accession>A0A4D6YCK6</accession>
<comment type="pathway">
    <text evidence="2 11">Amino-acid biosynthesis; L-arginine biosynthesis; carbamoyl phosphate from bicarbonate: step 1/1.</text>
</comment>
<dbReference type="NCBIfam" id="TIGR01368">
    <property type="entry name" value="CPSaseIIsmall"/>
    <property type="match status" value="1"/>
</dbReference>
<dbReference type="PRINTS" id="PR00099">
    <property type="entry name" value="CPSGATASE"/>
</dbReference>
<dbReference type="SUPFAM" id="SSF52317">
    <property type="entry name" value="Class I glutamine amidotransferase-like"/>
    <property type="match status" value="1"/>
</dbReference>
<feature type="active site" evidence="11">
    <location>
        <position position="354"/>
    </location>
</feature>
<keyword evidence="6 11" id="KW-0067">ATP-binding</keyword>
<dbReference type="CDD" id="cd01744">
    <property type="entry name" value="GATase1_CPSase"/>
    <property type="match status" value="1"/>
</dbReference>
<evidence type="ECO:0000256" key="11">
    <source>
        <dbReference type="HAMAP-Rule" id="MF_01209"/>
    </source>
</evidence>
<comment type="subunit">
    <text evidence="11">Composed of two chains; the small (or glutamine) chain promotes the hydrolysis of glutamine to ammonia, which is used by the large (or ammonia) chain to synthesize carbamoyl phosphate. Tetramer of heterodimers (alpha,beta)4.</text>
</comment>
<keyword evidence="7 11" id="KW-0315">Glutamine amidotransferase</keyword>
<evidence type="ECO:0000256" key="2">
    <source>
        <dbReference type="ARBA" id="ARBA00005077"/>
    </source>
</evidence>
<dbReference type="SUPFAM" id="SSF52021">
    <property type="entry name" value="Carbamoyl phosphate synthetase, small subunit N-terminal domain"/>
    <property type="match status" value="1"/>
</dbReference>
<feature type="binding site" evidence="11">
    <location>
        <position position="240"/>
    </location>
    <ligand>
        <name>L-glutamine</name>
        <dbReference type="ChEBI" id="CHEBI:58359"/>
    </ligand>
</feature>
<evidence type="ECO:0000256" key="3">
    <source>
        <dbReference type="ARBA" id="ARBA00007800"/>
    </source>
</evidence>
<evidence type="ECO:0000256" key="10">
    <source>
        <dbReference type="ARBA" id="ARBA00049285"/>
    </source>
</evidence>
<dbReference type="GO" id="GO:0005524">
    <property type="term" value="F:ATP binding"/>
    <property type="evidence" value="ECO:0007669"/>
    <property type="project" value="UniProtKB-UniRule"/>
</dbReference>
<dbReference type="GO" id="GO:0004088">
    <property type="term" value="F:carbamoyl-phosphate synthase (glutamine-hydrolyzing) activity"/>
    <property type="evidence" value="ECO:0007669"/>
    <property type="project" value="UniProtKB-UniRule"/>
</dbReference>
<dbReference type="EMBL" id="CP032999">
    <property type="protein sequence ID" value="QCI25903.1"/>
    <property type="molecule type" value="Genomic_DNA"/>
</dbReference>
<feature type="binding site" evidence="11">
    <location>
        <position position="313"/>
    </location>
    <ligand>
        <name>L-glutamine</name>
        <dbReference type="ChEBI" id="CHEBI:58359"/>
    </ligand>
</feature>
<dbReference type="Gene3D" id="3.40.50.880">
    <property type="match status" value="1"/>
</dbReference>
<dbReference type="InterPro" id="IPR036480">
    <property type="entry name" value="CarbP_synth_ssu_N_sf"/>
</dbReference>
<organism evidence="13 14">
    <name type="scientific">Buchnera aphidicola</name>
    <name type="common">Sarucallis kahawaluokalani</name>
    <dbReference type="NCBI Taxonomy" id="1241878"/>
    <lineage>
        <taxon>Bacteria</taxon>
        <taxon>Pseudomonadati</taxon>
        <taxon>Pseudomonadota</taxon>
        <taxon>Gammaproteobacteria</taxon>
        <taxon>Enterobacterales</taxon>
        <taxon>Erwiniaceae</taxon>
        <taxon>Buchnera</taxon>
    </lineage>
</organism>
<evidence type="ECO:0000256" key="9">
    <source>
        <dbReference type="ARBA" id="ARBA00048816"/>
    </source>
</evidence>
<evidence type="ECO:0000256" key="4">
    <source>
        <dbReference type="ARBA" id="ARBA00022598"/>
    </source>
</evidence>
<reference evidence="13 14" key="1">
    <citation type="submission" date="2018-10" db="EMBL/GenBank/DDBJ databases">
        <title>Comparative functional genomics of the obligate endosymbiont Buchnera aphidicola.</title>
        <authorList>
            <person name="Chong R.A."/>
        </authorList>
    </citation>
    <scope>NUCLEOTIDE SEQUENCE [LARGE SCALE GENOMIC DNA]</scope>
    <source>
        <strain evidence="13 14">Ska</strain>
    </source>
</reference>
<evidence type="ECO:0000256" key="8">
    <source>
        <dbReference type="ARBA" id="ARBA00022975"/>
    </source>
</evidence>
<dbReference type="PANTHER" id="PTHR43418">
    <property type="entry name" value="MULTIFUNCTIONAL TRYPTOPHAN BIOSYNTHESIS PROTEIN-RELATED"/>
    <property type="match status" value="1"/>
</dbReference>
<dbReference type="UniPathway" id="UPA00068">
    <property type="reaction ID" value="UER00171"/>
</dbReference>
<keyword evidence="11" id="KW-0055">Arginine biosynthesis</keyword>
<dbReference type="GO" id="GO:0006526">
    <property type="term" value="P:L-arginine biosynthetic process"/>
    <property type="evidence" value="ECO:0007669"/>
    <property type="project" value="UniProtKB-UniRule"/>
</dbReference>
<dbReference type="NCBIfam" id="NF009475">
    <property type="entry name" value="PRK12838.1"/>
    <property type="match status" value="1"/>
</dbReference>
<evidence type="ECO:0000259" key="12">
    <source>
        <dbReference type="SMART" id="SM01097"/>
    </source>
</evidence>
<dbReference type="Pfam" id="PF00117">
    <property type="entry name" value="GATase"/>
    <property type="match status" value="1"/>
</dbReference>
<dbReference type="RefSeq" id="WP_158350372.1">
    <property type="nucleotide sequence ID" value="NZ_CP032999.1"/>
</dbReference>
<dbReference type="PRINTS" id="PR00097">
    <property type="entry name" value="ANTSNTHASEII"/>
</dbReference>
<keyword evidence="5 11" id="KW-0547">Nucleotide-binding</keyword>
<comment type="similarity">
    <text evidence="3 11">Belongs to the CarA family.</text>
</comment>
<evidence type="ECO:0000313" key="13">
    <source>
        <dbReference type="EMBL" id="QCI25903.1"/>
    </source>
</evidence>
<evidence type="ECO:0000256" key="7">
    <source>
        <dbReference type="ARBA" id="ARBA00022962"/>
    </source>
</evidence>
<name>A0A4D6YCK6_9GAMM</name>
<feature type="binding site" evidence="11">
    <location>
        <position position="47"/>
    </location>
    <ligand>
        <name>L-glutamine</name>
        <dbReference type="ChEBI" id="CHEBI:58359"/>
    </ligand>
</feature>
<feature type="binding site" evidence="11">
    <location>
        <position position="310"/>
    </location>
    <ligand>
        <name>L-glutamine</name>
        <dbReference type="ChEBI" id="CHEBI:58359"/>
    </ligand>
</feature>
<dbReference type="OrthoDB" id="9804328at2"/>
<dbReference type="InterPro" id="IPR029062">
    <property type="entry name" value="Class_I_gatase-like"/>
</dbReference>
<keyword evidence="4 11" id="KW-0436">Ligase</keyword>
<proteinExistence type="inferred from homology"/>
<dbReference type="AlphaFoldDB" id="A0A4D6YCK6"/>
<feature type="binding site" evidence="11">
    <location>
        <position position="269"/>
    </location>
    <ligand>
        <name>L-glutamine</name>
        <dbReference type="ChEBI" id="CHEBI:58359"/>
    </ligand>
</feature>
<comment type="caution">
    <text evidence="11">Lacks conserved residue(s) required for the propagation of feature annotation.</text>
</comment>
<dbReference type="InterPro" id="IPR035686">
    <property type="entry name" value="CPSase_GATase1"/>
</dbReference>
<feature type="domain" description="Carbamoyl-phosphate synthase small subunit N-terminal" evidence="12">
    <location>
        <begin position="3"/>
        <end position="133"/>
    </location>
</feature>
<dbReference type="UniPathway" id="UPA00070">
    <property type="reaction ID" value="UER00115"/>
</dbReference>
<evidence type="ECO:0000256" key="5">
    <source>
        <dbReference type="ARBA" id="ARBA00022741"/>
    </source>
</evidence>
<dbReference type="InterPro" id="IPR006274">
    <property type="entry name" value="CarbamoylP_synth_ssu"/>
</dbReference>
<dbReference type="GO" id="GO:0044205">
    <property type="term" value="P:'de novo' UMP biosynthetic process"/>
    <property type="evidence" value="ECO:0007669"/>
    <property type="project" value="UniProtKB-UniRule"/>
</dbReference>
<dbReference type="Pfam" id="PF00988">
    <property type="entry name" value="CPSase_sm_chain"/>
    <property type="match status" value="1"/>
</dbReference>
<feature type="binding site" evidence="11">
    <location>
        <position position="272"/>
    </location>
    <ligand>
        <name>L-glutamine</name>
        <dbReference type="ChEBI" id="CHEBI:58359"/>
    </ligand>
</feature>
<dbReference type="InterPro" id="IPR002474">
    <property type="entry name" value="CarbamoylP_synth_ssu_N"/>
</dbReference>
<comment type="pathway">
    <text evidence="1 11">Pyrimidine metabolism; UMP biosynthesis via de novo pathway; (S)-dihydroorotate from bicarbonate: step 1/3.</text>
</comment>
<dbReference type="GO" id="GO:0006541">
    <property type="term" value="P:glutamine metabolic process"/>
    <property type="evidence" value="ECO:0007669"/>
    <property type="project" value="InterPro"/>
</dbReference>
<dbReference type="PROSITE" id="PS51273">
    <property type="entry name" value="GATASE_TYPE_1"/>
    <property type="match status" value="1"/>
</dbReference>
<dbReference type="SMART" id="SM01097">
    <property type="entry name" value="CPSase_sm_chain"/>
    <property type="match status" value="1"/>
</dbReference>
<feature type="active site" evidence="11">
    <location>
        <position position="352"/>
    </location>
</feature>
<protein>
    <recommendedName>
        <fullName evidence="11">Carbamoyl phosphate synthase small chain</fullName>
        <ecNumber evidence="11">6.3.5.5</ecNumber>
    </recommendedName>
    <alternativeName>
        <fullName evidence="11">Carbamoyl phosphate synthetase glutamine chain</fullName>
    </alternativeName>
</protein>
<dbReference type="Proteomes" id="UP000298685">
    <property type="component" value="Chromosome"/>
</dbReference>
<comment type="function">
    <text evidence="11">Small subunit of the glutamine-dependent carbamoyl phosphate synthetase (CPSase). CPSase catalyzes the formation of carbamoyl phosphate from the ammonia moiety of glutamine, carbonate, and phosphate donated by ATP, constituting the first step of 2 biosynthetic pathways, one leading to arginine and/or urea and the other to pyrimidine nucleotides. The small subunit (glutamine amidotransferase) binds and cleaves glutamine to supply the large subunit with the substrate ammonia.</text>
</comment>
<dbReference type="HAMAP" id="MF_01209">
    <property type="entry name" value="CPSase_S_chain"/>
    <property type="match status" value="1"/>
</dbReference>
<comment type="catalytic activity">
    <reaction evidence="9 11">
        <text>hydrogencarbonate + L-glutamine + 2 ATP + H2O = carbamoyl phosphate + L-glutamate + 2 ADP + phosphate + 2 H(+)</text>
        <dbReference type="Rhea" id="RHEA:18633"/>
        <dbReference type="ChEBI" id="CHEBI:15377"/>
        <dbReference type="ChEBI" id="CHEBI:15378"/>
        <dbReference type="ChEBI" id="CHEBI:17544"/>
        <dbReference type="ChEBI" id="CHEBI:29985"/>
        <dbReference type="ChEBI" id="CHEBI:30616"/>
        <dbReference type="ChEBI" id="CHEBI:43474"/>
        <dbReference type="ChEBI" id="CHEBI:58228"/>
        <dbReference type="ChEBI" id="CHEBI:58359"/>
        <dbReference type="ChEBI" id="CHEBI:456216"/>
        <dbReference type="EC" id="6.3.5.5"/>
    </reaction>
</comment>
<feature type="region of interest" description="CPSase" evidence="11">
    <location>
        <begin position="1"/>
        <end position="191"/>
    </location>
</feature>
<gene>
    <name evidence="11" type="primary">carA</name>
    <name evidence="13" type="ORF">D9V78_00505</name>
</gene>